<dbReference type="PANTHER" id="PTHR43968">
    <property type="match status" value="1"/>
</dbReference>
<dbReference type="SUPFAM" id="SSF52833">
    <property type="entry name" value="Thioredoxin-like"/>
    <property type="match status" value="1"/>
</dbReference>
<dbReference type="Proteomes" id="UP000218767">
    <property type="component" value="Unassembled WGS sequence"/>
</dbReference>
<dbReference type="Gene3D" id="3.40.30.10">
    <property type="entry name" value="Glutaredoxin"/>
    <property type="match status" value="1"/>
</dbReference>
<keyword evidence="3" id="KW-0808">Transferase</keyword>
<dbReference type="InterPro" id="IPR010987">
    <property type="entry name" value="Glutathione-S-Trfase_C-like"/>
</dbReference>
<dbReference type="Pfam" id="PF14497">
    <property type="entry name" value="GST_C_3"/>
    <property type="match status" value="1"/>
</dbReference>
<dbReference type="PANTHER" id="PTHR43968:SF6">
    <property type="entry name" value="GLUTATHIONE S-TRANSFERASE OMEGA"/>
    <property type="match status" value="1"/>
</dbReference>
<feature type="domain" description="GST N-terminal" evidence="1">
    <location>
        <begin position="1"/>
        <end position="78"/>
    </location>
</feature>
<dbReference type="InterPro" id="IPR004046">
    <property type="entry name" value="GST_C"/>
</dbReference>
<name>A0A2A4X9M3_9GAMM</name>
<dbReference type="GO" id="GO:0016740">
    <property type="term" value="F:transferase activity"/>
    <property type="evidence" value="ECO:0007669"/>
    <property type="project" value="UniProtKB-KW"/>
</dbReference>
<protein>
    <submittedName>
        <fullName evidence="3">Glutathione S-transferase</fullName>
    </submittedName>
</protein>
<dbReference type="SUPFAM" id="SSF47616">
    <property type="entry name" value="GST C-terminal domain-like"/>
    <property type="match status" value="1"/>
</dbReference>
<comment type="caution">
    <text evidence="3">The sequence shown here is derived from an EMBL/GenBank/DDBJ whole genome shotgun (WGS) entry which is preliminary data.</text>
</comment>
<dbReference type="Gene3D" id="1.20.1050.10">
    <property type="match status" value="1"/>
</dbReference>
<dbReference type="PROSITE" id="PS50404">
    <property type="entry name" value="GST_NTER"/>
    <property type="match status" value="1"/>
</dbReference>
<dbReference type="GO" id="GO:0005737">
    <property type="term" value="C:cytoplasm"/>
    <property type="evidence" value="ECO:0007669"/>
    <property type="project" value="TreeGrafter"/>
</dbReference>
<evidence type="ECO:0000313" key="4">
    <source>
        <dbReference type="Proteomes" id="UP000218767"/>
    </source>
</evidence>
<dbReference type="CDD" id="cd00570">
    <property type="entry name" value="GST_N_family"/>
    <property type="match status" value="1"/>
</dbReference>
<accession>A0A2A4X9M3</accession>
<dbReference type="InterPro" id="IPR050983">
    <property type="entry name" value="GST_Omega/HSP26"/>
</dbReference>
<reference evidence="4" key="1">
    <citation type="submission" date="2017-08" db="EMBL/GenBank/DDBJ databases">
        <title>A dynamic microbial community with high functional redundancy inhabits the cold, oxic subseafloor aquifer.</title>
        <authorList>
            <person name="Tully B.J."/>
            <person name="Wheat C.G."/>
            <person name="Glazer B.T."/>
            <person name="Huber J.A."/>
        </authorList>
    </citation>
    <scope>NUCLEOTIDE SEQUENCE [LARGE SCALE GENOMIC DNA]</scope>
</reference>
<dbReference type="Pfam" id="PF13417">
    <property type="entry name" value="GST_N_3"/>
    <property type="match status" value="1"/>
</dbReference>
<evidence type="ECO:0000313" key="3">
    <source>
        <dbReference type="EMBL" id="PCI79260.1"/>
    </source>
</evidence>
<dbReference type="InterPro" id="IPR004045">
    <property type="entry name" value="Glutathione_S-Trfase_N"/>
</dbReference>
<evidence type="ECO:0000259" key="2">
    <source>
        <dbReference type="PROSITE" id="PS50405"/>
    </source>
</evidence>
<gene>
    <name evidence="3" type="ORF">COB20_05095</name>
</gene>
<sequence length="209" mass="23871">MTIKLHGMTYSNYYNMVKAIMIEKGMDFDEVHVLPNQEPEFLLKSPMGKVPCLQTEQGFLSETGVMIDYIDSLKIEPSLYPEEPFARAKVKELIRHLELYIELPARRLYGDVFFGNPATDDLKEQVKSQLEKGFASLQKLGNFDPYLAGKELSYADFYYRFSVGIATIVCKKALNWNALNELPNIKSLLDLMGERESIQKVLADQARDA</sequence>
<evidence type="ECO:0000259" key="1">
    <source>
        <dbReference type="PROSITE" id="PS50404"/>
    </source>
</evidence>
<feature type="domain" description="GST C-terminal" evidence="2">
    <location>
        <begin position="83"/>
        <end position="209"/>
    </location>
</feature>
<proteinExistence type="predicted"/>
<dbReference type="InterPro" id="IPR036249">
    <property type="entry name" value="Thioredoxin-like_sf"/>
</dbReference>
<dbReference type="InterPro" id="IPR036282">
    <property type="entry name" value="Glutathione-S-Trfase_C_sf"/>
</dbReference>
<dbReference type="PROSITE" id="PS50405">
    <property type="entry name" value="GST_CTER"/>
    <property type="match status" value="1"/>
</dbReference>
<dbReference type="EMBL" id="NVUL01000019">
    <property type="protein sequence ID" value="PCI79260.1"/>
    <property type="molecule type" value="Genomic_DNA"/>
</dbReference>
<dbReference type="AlphaFoldDB" id="A0A2A4X9M3"/>
<organism evidence="3 4">
    <name type="scientific">SAR86 cluster bacterium</name>
    <dbReference type="NCBI Taxonomy" id="2030880"/>
    <lineage>
        <taxon>Bacteria</taxon>
        <taxon>Pseudomonadati</taxon>
        <taxon>Pseudomonadota</taxon>
        <taxon>Gammaproteobacteria</taxon>
        <taxon>SAR86 cluster</taxon>
    </lineage>
</organism>